<dbReference type="InterPro" id="IPR009060">
    <property type="entry name" value="UBA-like_sf"/>
</dbReference>
<feature type="region of interest" description="Disordered" evidence="1">
    <location>
        <begin position="619"/>
        <end position="713"/>
    </location>
</feature>
<dbReference type="InParanoid" id="E2A6V6"/>
<feature type="compositionally biased region" description="Acidic residues" evidence="1">
    <location>
        <begin position="622"/>
        <end position="631"/>
    </location>
</feature>
<dbReference type="EMBL" id="GL437203">
    <property type="protein sequence ID" value="EFN70822.1"/>
    <property type="molecule type" value="Genomic_DNA"/>
</dbReference>
<dbReference type="GO" id="GO:0006355">
    <property type="term" value="P:regulation of DNA-templated transcription"/>
    <property type="evidence" value="ECO:0007669"/>
    <property type="project" value="TreeGrafter"/>
</dbReference>
<proteinExistence type="predicted"/>
<gene>
    <name evidence="3" type="ORF">EAG_02495</name>
</gene>
<accession>E2A6V6</accession>
<dbReference type="STRING" id="104421.E2A6V6"/>
<dbReference type="FunCoup" id="E2A6V6">
    <property type="interactions" value="275"/>
</dbReference>
<dbReference type="CDD" id="cd14364">
    <property type="entry name" value="CUE_ASCC2"/>
    <property type="match status" value="1"/>
</dbReference>
<dbReference type="Gene3D" id="1.10.8.10">
    <property type="entry name" value="DNA helicase RuvA subunit, C-terminal domain"/>
    <property type="match status" value="1"/>
</dbReference>
<dbReference type="OMA" id="LSQHEFW"/>
<dbReference type="SUPFAM" id="SSF46934">
    <property type="entry name" value="UBA-like"/>
    <property type="match status" value="1"/>
</dbReference>
<dbReference type="AlphaFoldDB" id="E2A6V6"/>
<dbReference type="PROSITE" id="PS51140">
    <property type="entry name" value="CUE"/>
    <property type="match status" value="1"/>
</dbReference>
<evidence type="ECO:0000256" key="1">
    <source>
        <dbReference type="SAM" id="MobiDB-lite"/>
    </source>
</evidence>
<keyword evidence="4" id="KW-1185">Reference proteome</keyword>
<evidence type="ECO:0000313" key="4">
    <source>
        <dbReference type="Proteomes" id="UP000000311"/>
    </source>
</evidence>
<dbReference type="InterPro" id="IPR041800">
    <property type="entry name" value="ASCC2_CUE"/>
</dbReference>
<evidence type="ECO:0000313" key="3">
    <source>
        <dbReference type="EMBL" id="EFN70822.1"/>
    </source>
</evidence>
<feature type="domain" description="CUE" evidence="2">
    <location>
        <begin position="441"/>
        <end position="485"/>
    </location>
</feature>
<dbReference type="GO" id="GO:0043130">
    <property type="term" value="F:ubiquitin binding"/>
    <property type="evidence" value="ECO:0007669"/>
    <property type="project" value="InterPro"/>
</dbReference>
<dbReference type="PANTHER" id="PTHR21494:SF0">
    <property type="entry name" value="ACTIVATING SIGNAL COINTEGRATOR 1 COMPLEX SUBUNIT 2"/>
    <property type="match status" value="1"/>
</dbReference>
<organism evidence="4">
    <name type="scientific">Camponotus floridanus</name>
    <name type="common">Florida carpenter ant</name>
    <dbReference type="NCBI Taxonomy" id="104421"/>
    <lineage>
        <taxon>Eukaryota</taxon>
        <taxon>Metazoa</taxon>
        <taxon>Ecdysozoa</taxon>
        <taxon>Arthropoda</taxon>
        <taxon>Hexapoda</taxon>
        <taxon>Insecta</taxon>
        <taxon>Pterygota</taxon>
        <taxon>Neoptera</taxon>
        <taxon>Endopterygota</taxon>
        <taxon>Hymenoptera</taxon>
        <taxon>Apocrita</taxon>
        <taxon>Aculeata</taxon>
        <taxon>Formicoidea</taxon>
        <taxon>Formicidae</taxon>
        <taxon>Formicinae</taxon>
        <taxon>Camponotus</taxon>
    </lineage>
</organism>
<evidence type="ECO:0000259" key="2">
    <source>
        <dbReference type="PROSITE" id="PS51140"/>
    </source>
</evidence>
<feature type="compositionally biased region" description="Basic and acidic residues" evidence="1">
    <location>
        <begin position="647"/>
        <end position="668"/>
    </location>
</feature>
<dbReference type="OrthoDB" id="5577209at2759"/>
<feature type="compositionally biased region" description="Basic residues" evidence="1">
    <location>
        <begin position="696"/>
        <end position="713"/>
    </location>
</feature>
<dbReference type="Proteomes" id="UP000000311">
    <property type="component" value="Unassembled WGS sequence"/>
</dbReference>
<name>E2A6V6_CAMFO</name>
<dbReference type="InterPro" id="IPR052586">
    <property type="entry name" value="ASCC2"/>
</dbReference>
<reference evidence="3 4" key="1">
    <citation type="journal article" date="2010" name="Science">
        <title>Genomic comparison of the ants Camponotus floridanus and Harpegnathos saltator.</title>
        <authorList>
            <person name="Bonasio R."/>
            <person name="Zhang G."/>
            <person name="Ye C."/>
            <person name="Mutti N.S."/>
            <person name="Fang X."/>
            <person name="Qin N."/>
            <person name="Donahue G."/>
            <person name="Yang P."/>
            <person name="Li Q."/>
            <person name="Li C."/>
            <person name="Zhang P."/>
            <person name="Huang Z."/>
            <person name="Berger S.L."/>
            <person name="Reinberg D."/>
            <person name="Wang J."/>
            <person name="Liebig J."/>
        </authorList>
    </citation>
    <scope>NUCLEOTIDE SEQUENCE [LARGE SCALE GENOMIC DNA]</scope>
    <source>
        <strain evidence="4">C129</strain>
    </source>
</reference>
<sequence length="713" mass="82372">MMFQSIQSVFPTVALDNQALLALNIKWTEKRYFLHYKAPEIYNEDGSEIVGAREHWIEVTNYITEDLNWLLNLPFYRFWSNIIYNTSIIDTLVSFLQEAPPFYALENFPSEPGMLEALEKLHYNVLMVFARLATNKENSTEFMSRPFLGNLLYDNYIFTIPIIFDLCQLYGRENTKVIEKIIYSVFTLQPMYNDDLEKSVTCLIKAFENVERRFEDCLGHASGAVVLSERENDSTEMTLYNLEDLILYILDVSSTLTVLLKSYSPVIITFHKDDFINKLVIFYGNTIPEMYKKLDKLAYNDENMPKYIELKHRLDVTRVEVNTITESEVRNYIDEYLNLLMNAMTEKEFIIDYHEFYPINVDLANLSTLCPEIDAIKCDYILQSLYASIGDTKTLVNASHNNTNMAVAESSSVQSNQWEGNCNNVNYVNNEMESISKDPDRLMSLISKVKEILCDCGEGFIEQCLKHYNYDVASVVNAVLENDNLPYNLKELDRTLPLLLDPMEASSIVDSAVQDGIQRLNVFDNDEFDVMTRDVIDTSKIHVGKKKDKYKNANEMLDDKSEIKKCRKVYEKYSIVDSYDDEYDDTYDSHNIGGNVLDDSEIDARSFTIPRILRAYHKNDVSSEDESEVEDEKPAQNGHFVQNPAELRAKIEQQRQSREGKNARDVVGKSKGQGQNKDVLMNRHKKNVHKNTQGNHNRRIGSQVKKRQGMIPS</sequence>
<protein>
    <submittedName>
        <fullName evidence="3">Activating signal cointegrator 1 complex subunit 2</fullName>
    </submittedName>
</protein>
<dbReference type="PANTHER" id="PTHR21494">
    <property type="entry name" value="ACTIVATING SIGNAL COINTEGRATOR 1 COMPLEX SUBUNIT 2 ASC-1 COMPLEX SUBUNIT P100"/>
    <property type="match status" value="1"/>
</dbReference>
<dbReference type="InterPro" id="IPR003892">
    <property type="entry name" value="CUE"/>
</dbReference>